<name>A0A936YTI7_9BURK</name>
<dbReference type="PANTHER" id="PTHR47529:SF1">
    <property type="entry name" value="PERIPLASMIC CHAPERONE PPID"/>
    <property type="match status" value="1"/>
</dbReference>
<dbReference type="GO" id="GO:0003755">
    <property type="term" value="F:peptidyl-prolyl cis-trans isomerase activity"/>
    <property type="evidence" value="ECO:0007669"/>
    <property type="project" value="UniProtKB-KW"/>
</dbReference>
<dbReference type="InterPro" id="IPR000297">
    <property type="entry name" value="PPIase_PpiC"/>
</dbReference>
<dbReference type="Proteomes" id="UP000599109">
    <property type="component" value="Unassembled WGS sequence"/>
</dbReference>
<proteinExistence type="inferred from homology"/>
<keyword evidence="11" id="KW-0413">Isomerase</keyword>
<keyword evidence="6 12" id="KW-0472">Membrane</keyword>
<keyword evidence="3" id="KW-0997">Cell inner membrane</keyword>
<evidence type="ECO:0000256" key="3">
    <source>
        <dbReference type="ARBA" id="ARBA00022519"/>
    </source>
</evidence>
<evidence type="ECO:0000256" key="6">
    <source>
        <dbReference type="ARBA" id="ARBA00023136"/>
    </source>
</evidence>
<evidence type="ECO:0000313" key="15">
    <source>
        <dbReference type="Proteomes" id="UP000599109"/>
    </source>
</evidence>
<evidence type="ECO:0000256" key="8">
    <source>
        <dbReference type="ARBA" id="ARBA00038408"/>
    </source>
</evidence>
<dbReference type="Gene3D" id="3.10.50.40">
    <property type="match status" value="1"/>
</dbReference>
<dbReference type="InterPro" id="IPR052029">
    <property type="entry name" value="PpiD_chaperone"/>
</dbReference>
<keyword evidence="4 12" id="KW-0812">Transmembrane</keyword>
<dbReference type="EMBL" id="JAEQNE010000001">
    <property type="protein sequence ID" value="MBL0390005.1"/>
    <property type="molecule type" value="Genomic_DNA"/>
</dbReference>
<dbReference type="AlphaFoldDB" id="A0A936YTI7"/>
<reference evidence="14 15" key="1">
    <citation type="journal article" date="2017" name="Int. J. Syst. Evol. Microbiol.">
        <title>Ramlibacter monticola sp. nov., isolated from forest soil.</title>
        <authorList>
            <person name="Chaudhary D.K."/>
            <person name="Kim J."/>
        </authorList>
    </citation>
    <scope>NUCLEOTIDE SEQUENCE [LARGE SCALE GENOMIC DNA]</scope>
    <source>
        <strain evidence="14 15">KACC 19175</strain>
    </source>
</reference>
<evidence type="ECO:0000313" key="14">
    <source>
        <dbReference type="EMBL" id="MBL0390005.1"/>
    </source>
</evidence>
<organism evidence="14 15">
    <name type="scientific">Ramlibacter monticola</name>
    <dbReference type="NCBI Taxonomy" id="1926872"/>
    <lineage>
        <taxon>Bacteria</taxon>
        <taxon>Pseudomonadati</taxon>
        <taxon>Pseudomonadota</taxon>
        <taxon>Betaproteobacteria</taxon>
        <taxon>Burkholderiales</taxon>
        <taxon>Comamonadaceae</taxon>
        <taxon>Ramlibacter</taxon>
    </lineage>
</organism>
<protein>
    <recommendedName>
        <fullName evidence="9">Periplasmic chaperone PpiD</fullName>
    </recommendedName>
    <alternativeName>
        <fullName evidence="10">Periplasmic folding chaperone</fullName>
    </alternativeName>
</protein>
<evidence type="ECO:0000256" key="5">
    <source>
        <dbReference type="ARBA" id="ARBA00022989"/>
    </source>
</evidence>
<keyword evidence="15" id="KW-1185">Reference proteome</keyword>
<dbReference type="Pfam" id="PF13624">
    <property type="entry name" value="SurA_N_3"/>
    <property type="match status" value="1"/>
</dbReference>
<keyword evidence="7" id="KW-0143">Chaperone</keyword>
<comment type="caution">
    <text evidence="14">The sequence shown here is derived from an EMBL/GenBank/DDBJ whole genome shotgun (WGS) entry which is preliminary data.</text>
</comment>
<evidence type="ECO:0000256" key="7">
    <source>
        <dbReference type="ARBA" id="ARBA00023186"/>
    </source>
</evidence>
<dbReference type="SUPFAM" id="SSF54534">
    <property type="entry name" value="FKBP-like"/>
    <property type="match status" value="1"/>
</dbReference>
<dbReference type="SUPFAM" id="SSF109998">
    <property type="entry name" value="Triger factor/SurA peptide-binding domain-like"/>
    <property type="match status" value="1"/>
</dbReference>
<evidence type="ECO:0000256" key="9">
    <source>
        <dbReference type="ARBA" id="ARBA00040743"/>
    </source>
</evidence>
<accession>A0A936YTI7</accession>
<evidence type="ECO:0000256" key="10">
    <source>
        <dbReference type="ARBA" id="ARBA00042775"/>
    </source>
</evidence>
<keyword evidence="2" id="KW-1003">Cell membrane</keyword>
<dbReference type="Pfam" id="PF13616">
    <property type="entry name" value="Rotamase_3"/>
    <property type="match status" value="1"/>
</dbReference>
<sequence>MFDFVRKHTKWMQLVLFLLIVPSFVLFGLQGYNRMRERGDAVAKVDGHEINQQDWDEAHKRQVDRLREQMPGIDAKLLDSPQAKYGTLEQLVRDRVLAAAVEHQHLLVADQRLARELQTNEVIGALRGPDGKLDLKRYEQLLAQRGMSPQMFENQVRNDIATRQVLGGVGQSSFTPPAQAAVALGSYFERREAQIARFNAADFKAKVEPTDAELQAFYKENPQQFQSPEQASIEYVVLDLASVQKGITLNEADLKTYYEQNAGRVGGGPEERRASHILIAVPQGAPQADKDKAKAKADELLAQVKKNPDSFAELAKKNSQDPGSAANGGDLDFFQRGAMTKPFEDAVFGMKNKGEVAGPVQTEFGYHIIKLTDLKVPKQRTFEEVKPQLEEALRKEQAQKKYAEAAETFSNTVYEQSDSLKPVADKLKLEVRTAPAVVRNPQPGTTGPLANPKFLQALFSPDATERKRNTEAVEFGPSQMVSGRVTQYSPARTRPFEEVKATVRERVVASKAAELARKEGEARLAAWKANPASAQVGEAVTLSRTDAKQPPKVTEAALRADPAKLPALVGVDLGAEGYAIVKVNKVLARETSPPQQAQQELQQFTQAWARDEAMAYYTVLKDRYKAEILVAKPKAEAPTQ</sequence>
<evidence type="ECO:0000256" key="1">
    <source>
        <dbReference type="ARBA" id="ARBA00004382"/>
    </source>
</evidence>
<dbReference type="Gene3D" id="1.10.4030.10">
    <property type="entry name" value="Porin chaperone SurA, peptide-binding domain"/>
    <property type="match status" value="1"/>
</dbReference>
<keyword evidence="11" id="KW-0697">Rotamase</keyword>
<dbReference type="InterPro" id="IPR046357">
    <property type="entry name" value="PPIase_dom_sf"/>
</dbReference>
<feature type="domain" description="PpiC" evidence="13">
    <location>
        <begin position="269"/>
        <end position="373"/>
    </location>
</feature>
<evidence type="ECO:0000256" key="11">
    <source>
        <dbReference type="PROSITE-ProRule" id="PRU00278"/>
    </source>
</evidence>
<dbReference type="PANTHER" id="PTHR47529">
    <property type="entry name" value="PEPTIDYL-PROLYL CIS-TRANS ISOMERASE D"/>
    <property type="match status" value="1"/>
</dbReference>
<dbReference type="PROSITE" id="PS50198">
    <property type="entry name" value="PPIC_PPIASE_2"/>
    <property type="match status" value="1"/>
</dbReference>
<evidence type="ECO:0000256" key="2">
    <source>
        <dbReference type="ARBA" id="ARBA00022475"/>
    </source>
</evidence>
<dbReference type="InterPro" id="IPR027304">
    <property type="entry name" value="Trigger_fact/SurA_dom_sf"/>
</dbReference>
<evidence type="ECO:0000256" key="4">
    <source>
        <dbReference type="ARBA" id="ARBA00022692"/>
    </source>
</evidence>
<dbReference type="GO" id="GO:0005886">
    <property type="term" value="C:plasma membrane"/>
    <property type="evidence" value="ECO:0007669"/>
    <property type="project" value="UniProtKB-SubCell"/>
</dbReference>
<evidence type="ECO:0000256" key="12">
    <source>
        <dbReference type="SAM" id="Phobius"/>
    </source>
</evidence>
<feature type="transmembrane region" description="Helical" evidence="12">
    <location>
        <begin position="12"/>
        <end position="29"/>
    </location>
</feature>
<evidence type="ECO:0000259" key="13">
    <source>
        <dbReference type="PROSITE" id="PS50198"/>
    </source>
</evidence>
<gene>
    <name evidence="14" type="ORF">JJ685_02500</name>
</gene>
<comment type="similarity">
    <text evidence="8">Belongs to the PpiD chaperone family.</text>
</comment>
<dbReference type="RefSeq" id="WP_201672586.1">
    <property type="nucleotide sequence ID" value="NZ_JAEQNE010000001.1"/>
</dbReference>
<keyword evidence="5 12" id="KW-1133">Transmembrane helix</keyword>
<comment type="subcellular location">
    <subcellularLocation>
        <location evidence="1">Cell inner membrane</location>
        <topology evidence="1">Single-pass type II membrane protein</topology>
        <orientation evidence="1">Periplasmic side</orientation>
    </subcellularLocation>
</comment>